<organism evidence="1 2">
    <name type="scientific">Clostridium neonatale</name>
    <dbReference type="NCBI Taxonomy" id="137838"/>
    <lineage>
        <taxon>Bacteria</taxon>
        <taxon>Bacillati</taxon>
        <taxon>Bacillota</taxon>
        <taxon>Clostridia</taxon>
        <taxon>Eubacteriales</taxon>
        <taxon>Clostridiaceae</taxon>
        <taxon>Clostridium</taxon>
    </lineage>
</organism>
<accession>A0AAD2DFM4</accession>
<dbReference type="Proteomes" id="UP001189143">
    <property type="component" value="Unassembled WGS sequence"/>
</dbReference>
<reference evidence="1" key="1">
    <citation type="submission" date="2022-10" db="EMBL/GenBank/DDBJ databases">
        <authorList>
            <person name="Aires J."/>
            <person name="Mesa V."/>
        </authorList>
    </citation>
    <scope>NUCLEOTIDE SEQUENCE</scope>
    <source>
        <strain evidence="1">Clostridium neonatale JD116</strain>
    </source>
</reference>
<evidence type="ECO:0000313" key="1">
    <source>
        <dbReference type="EMBL" id="CAI3684353.1"/>
    </source>
</evidence>
<gene>
    <name evidence="1" type="ORF">CNEO2_70017</name>
</gene>
<name>A0AAD2DFM4_9CLOT</name>
<dbReference type="EMBL" id="CAMTCP010000281">
    <property type="protein sequence ID" value="CAI3684353.1"/>
    <property type="molecule type" value="Genomic_DNA"/>
</dbReference>
<dbReference type="AlphaFoldDB" id="A0AAD2DFM4"/>
<protein>
    <submittedName>
        <fullName evidence="1">Uncharacterized protein</fullName>
    </submittedName>
</protein>
<comment type="caution">
    <text evidence="1">The sequence shown here is derived from an EMBL/GenBank/DDBJ whole genome shotgun (WGS) entry which is preliminary data.</text>
</comment>
<sequence>MKYHMVNKIYTIKKRVPMSKPITEEIIPAIANLNPSLF</sequence>
<evidence type="ECO:0000313" key="2">
    <source>
        <dbReference type="Proteomes" id="UP001189143"/>
    </source>
</evidence>
<proteinExistence type="predicted"/>